<keyword evidence="2" id="KW-1185">Reference proteome</keyword>
<organism evidence="1 2">
    <name type="scientific">Fibrobacter intestinalis</name>
    <dbReference type="NCBI Taxonomy" id="28122"/>
    <lineage>
        <taxon>Bacteria</taxon>
        <taxon>Pseudomonadati</taxon>
        <taxon>Fibrobacterota</taxon>
        <taxon>Fibrobacteria</taxon>
        <taxon>Fibrobacterales</taxon>
        <taxon>Fibrobacteraceae</taxon>
        <taxon>Fibrobacter</taxon>
    </lineage>
</organism>
<dbReference type="RefSeq" id="WP_073302372.1">
    <property type="nucleotide sequence ID" value="NZ_JBJEGA010000073.1"/>
</dbReference>
<sequence length="76" mass="9215">MEMNDIIQCFNCHNEFAHSDQEIHQARLLLIKALSENMTFETYLGLFEEYMDSRNMGEDEKEIQRNRICKVEMYFE</sequence>
<evidence type="ECO:0000313" key="1">
    <source>
        <dbReference type="EMBL" id="SHK25729.1"/>
    </source>
</evidence>
<dbReference type="Proteomes" id="UP000184275">
    <property type="component" value="Unassembled WGS sequence"/>
</dbReference>
<evidence type="ECO:0000313" key="2">
    <source>
        <dbReference type="Proteomes" id="UP000184275"/>
    </source>
</evidence>
<name>A0A1M6QZM9_9BACT</name>
<dbReference type="AlphaFoldDB" id="A0A1M6QZM9"/>
<dbReference type="EMBL" id="FRAW01000003">
    <property type="protein sequence ID" value="SHK25729.1"/>
    <property type="molecule type" value="Genomic_DNA"/>
</dbReference>
<accession>A0A1M6QZM9</accession>
<reference evidence="2" key="1">
    <citation type="submission" date="2016-11" db="EMBL/GenBank/DDBJ databases">
        <authorList>
            <person name="Varghese N."/>
            <person name="Submissions S."/>
        </authorList>
    </citation>
    <scope>NUCLEOTIDE SEQUENCE [LARGE SCALE GENOMIC DNA]</scope>
    <source>
        <strain evidence="2">UWOS</strain>
    </source>
</reference>
<gene>
    <name evidence="1" type="ORF">SAMN05720469_10361</name>
</gene>
<proteinExistence type="predicted"/>
<protein>
    <submittedName>
        <fullName evidence="1">Uncharacterized protein</fullName>
    </submittedName>
</protein>